<evidence type="ECO:0000313" key="4">
    <source>
        <dbReference type="Proteomes" id="UP000747110"/>
    </source>
</evidence>
<dbReference type="EMBL" id="BNCQ01000021">
    <property type="protein sequence ID" value="GIM06516.1"/>
    <property type="molecule type" value="Genomic_DNA"/>
</dbReference>
<feature type="transmembrane region" description="Helical" evidence="1">
    <location>
        <begin position="54"/>
        <end position="76"/>
    </location>
</feature>
<keyword evidence="1" id="KW-1133">Transmembrane helix</keyword>
<evidence type="ECO:0000313" key="2">
    <source>
        <dbReference type="EMBL" id="GIL85193.1"/>
    </source>
</evidence>
<keyword evidence="4" id="KW-1185">Reference proteome</keyword>
<dbReference type="Proteomes" id="UP000747110">
    <property type="component" value="Unassembled WGS sequence"/>
</dbReference>
<keyword evidence="1" id="KW-0812">Transmembrane</keyword>
<dbReference type="AlphaFoldDB" id="A0A8J4CNM5"/>
<comment type="caution">
    <text evidence="2">The sequence shown here is derived from an EMBL/GenBank/DDBJ whole genome shotgun (WGS) entry which is preliminary data.</text>
</comment>
<proteinExistence type="predicted"/>
<protein>
    <submittedName>
        <fullName evidence="2">Uncharacterized protein</fullName>
    </submittedName>
</protein>
<reference evidence="2" key="1">
    <citation type="journal article" date="2021" name="Proc. Natl. Acad. Sci. U.S.A.">
        <title>Three genomes in the algal genus Volvox reveal the fate of a haploid sex-determining region after a transition to homothallism.</title>
        <authorList>
            <person name="Yamamoto K."/>
            <person name="Hamaji T."/>
            <person name="Kawai-Toyooka H."/>
            <person name="Matsuzaki R."/>
            <person name="Takahashi F."/>
            <person name="Nishimura Y."/>
            <person name="Kawachi M."/>
            <person name="Noguchi H."/>
            <person name="Minakuchi Y."/>
            <person name="Umen J.G."/>
            <person name="Toyoda A."/>
            <person name="Nozaki H."/>
        </authorList>
    </citation>
    <scope>NUCLEOTIDE SEQUENCE</scope>
    <source>
        <strain evidence="3">NIES-3785</strain>
        <strain evidence="2">NIES-3786</strain>
    </source>
</reference>
<sequence>MALAATVSRKALAVYNPAFKRSAAPVCAVPSRRVSCRSQLLSTVAAVGDVDAPISVVVGAAVAISLVATAIVPLALNPGQKAADKMFAATEKAPLDKKPAAGKKAKK</sequence>
<gene>
    <name evidence="2" type="ORF">Vretifemale_13777</name>
    <name evidence="3" type="ORF">Vretimale_10815</name>
</gene>
<dbReference type="EMBL" id="BNCP01000032">
    <property type="protein sequence ID" value="GIL85193.1"/>
    <property type="molecule type" value="Genomic_DNA"/>
</dbReference>
<keyword evidence="1" id="KW-0472">Membrane</keyword>
<evidence type="ECO:0000313" key="3">
    <source>
        <dbReference type="EMBL" id="GIM06516.1"/>
    </source>
</evidence>
<accession>A0A8J4CNM5</accession>
<evidence type="ECO:0000256" key="1">
    <source>
        <dbReference type="SAM" id="Phobius"/>
    </source>
</evidence>
<dbReference type="Proteomes" id="UP000722791">
    <property type="component" value="Unassembled WGS sequence"/>
</dbReference>
<organism evidence="2 4">
    <name type="scientific">Volvox reticuliferus</name>
    <dbReference type="NCBI Taxonomy" id="1737510"/>
    <lineage>
        <taxon>Eukaryota</taxon>
        <taxon>Viridiplantae</taxon>
        <taxon>Chlorophyta</taxon>
        <taxon>core chlorophytes</taxon>
        <taxon>Chlorophyceae</taxon>
        <taxon>CS clade</taxon>
        <taxon>Chlamydomonadales</taxon>
        <taxon>Volvocaceae</taxon>
        <taxon>Volvox</taxon>
    </lineage>
</organism>
<name>A0A8J4CNM5_9CHLO</name>